<keyword evidence="1" id="KW-0732">Signal</keyword>
<organism evidence="2 3">
    <name type="scientific">Eikenella corrodens</name>
    <dbReference type="NCBI Taxonomy" id="539"/>
    <lineage>
        <taxon>Bacteria</taxon>
        <taxon>Pseudomonadati</taxon>
        <taxon>Pseudomonadota</taxon>
        <taxon>Betaproteobacteria</taxon>
        <taxon>Neisseriales</taxon>
        <taxon>Neisseriaceae</taxon>
        <taxon>Eikenella</taxon>
    </lineage>
</organism>
<evidence type="ECO:0000256" key="1">
    <source>
        <dbReference type="SAM" id="SignalP"/>
    </source>
</evidence>
<feature type="chain" id="PRO_5019120850" evidence="1">
    <location>
        <begin position="21"/>
        <end position="149"/>
    </location>
</feature>
<dbReference type="RefSeq" id="WP_126982771.1">
    <property type="nucleotide sequence ID" value="NZ_CP034670.1"/>
</dbReference>
<name>A0A3S9SID5_EIKCO</name>
<evidence type="ECO:0000313" key="2">
    <source>
        <dbReference type="EMBL" id="AZR59219.1"/>
    </source>
</evidence>
<dbReference type="AlphaFoldDB" id="A0A3S9SID5"/>
<feature type="signal peptide" evidence="1">
    <location>
        <begin position="1"/>
        <end position="20"/>
    </location>
</feature>
<gene>
    <name evidence="2" type="ORF">ELB75_03755</name>
</gene>
<proteinExistence type="predicted"/>
<evidence type="ECO:0000313" key="3">
    <source>
        <dbReference type="Proteomes" id="UP000282435"/>
    </source>
</evidence>
<accession>A0A3S9SID5</accession>
<dbReference type="EMBL" id="CP034670">
    <property type="protein sequence ID" value="AZR59219.1"/>
    <property type="molecule type" value="Genomic_DNA"/>
</dbReference>
<sequence length="149" mass="17103">MIKSRPLLLTLLLAAPLARADISFVRAMSAAECKQAVIDSMEMFVDSRYCEKTDTEQTRRQVLIGWHAIGELNSQSGNEEFNRCTLTPEQLQELSDLTTYYETIIRTPERLQNFCTPANRARIAPLYPRYMHLLQELVNARQQNSNPPN</sequence>
<dbReference type="OrthoDB" id="8611517at2"/>
<dbReference type="Proteomes" id="UP000282435">
    <property type="component" value="Chromosome"/>
</dbReference>
<protein>
    <submittedName>
        <fullName evidence="2">Uncharacterized protein</fullName>
    </submittedName>
</protein>
<reference evidence="2 3" key="1">
    <citation type="submission" date="2018-12" db="EMBL/GenBank/DDBJ databases">
        <title>Genome sequencing of Eikenella corrodens KCOM 3110 (= JS217).</title>
        <authorList>
            <person name="Koo J.-K."/>
            <person name="Park S.-N."/>
            <person name="Lim Y.K."/>
        </authorList>
    </citation>
    <scope>NUCLEOTIDE SEQUENCE [LARGE SCALE GENOMIC DNA]</scope>
    <source>
        <strain evidence="2 3">KCOM 3110</strain>
    </source>
</reference>